<keyword evidence="11" id="KW-0967">Endosome</keyword>
<feature type="compositionally biased region" description="Basic and acidic residues" evidence="17">
    <location>
        <begin position="1614"/>
        <end position="1623"/>
    </location>
</feature>
<dbReference type="CDD" id="cd00052">
    <property type="entry name" value="EH"/>
    <property type="match status" value="2"/>
</dbReference>
<feature type="region of interest" description="Disordered" evidence="17">
    <location>
        <begin position="330"/>
        <end position="471"/>
    </location>
</feature>
<evidence type="ECO:0000259" key="19">
    <source>
        <dbReference type="PROSITE" id="PS50222"/>
    </source>
</evidence>
<feature type="region of interest" description="Disordered" evidence="17">
    <location>
        <begin position="492"/>
        <end position="522"/>
    </location>
</feature>
<feature type="compositionally biased region" description="Low complexity" evidence="17">
    <location>
        <begin position="1211"/>
        <end position="1255"/>
    </location>
</feature>
<dbReference type="InterPro" id="IPR013182">
    <property type="entry name" value="DUF1720"/>
</dbReference>
<dbReference type="GO" id="GO:0030479">
    <property type="term" value="C:actin cortical patch"/>
    <property type="evidence" value="ECO:0007669"/>
    <property type="project" value="UniProtKB-SubCell"/>
</dbReference>
<feature type="compositionally biased region" description="Low complexity" evidence="17">
    <location>
        <begin position="1265"/>
        <end position="1284"/>
    </location>
</feature>
<evidence type="ECO:0000256" key="4">
    <source>
        <dbReference type="ARBA" id="ARBA00009351"/>
    </source>
</evidence>
<sequence>MYGYQGTGGQQPLGAQPTGFGFGNTPVQQQQQPMQPMQQSQPTGYQAPGGFQNYQPTGFAQQQQQQQPQQTGFQSMQPPMQQTGFQSQPNVSMYQGGGGQGYQSAPMLHQQTMQTGYQPQQQQPGFTGFQPQQQQQQQQTGFTGFQQQPQQQQPGFTGFQSQPTGYNANASAPAATPAAPLQQQKTGNARDPFAPTLPARPPLTSQPTGGGNKSVVDGVYIPNVRLSFLTADDQRNFENLFRQALPKGEQALSGDKARDILFRSGLPPITLSAIWNLADTTRSGALLFPEFAVAMYLCGQAVKGQTVPNNLSENIKNEVSSMVDIISFNIPDAGSRPSSSGQSVPQSQPQQQQQQSSASMLAGLNLGQPTGYQQQQATGYQPMQQQSTGYPMQAMQPQITGGMPLQQQRTGPMQPLQQQSTGYAPLQSQLTGGAPLQSQLTGGAPLQSQLTGGAPLQSQLTGGAPLQQQSTGYAPLQQQSTGYAPLQQQSTGYMPQQQTGMQPQSTGYGSMQPLTAMPTGKPGQWGFINTPSQGLPGIETMQQRLMPQATGAPVQQLPPMQLQQSATVNWAIAKEEKQIYDGIFMAWDKKRAGAIDGDTAIKIFTQSGLNRADLEAIWTLSDPSNKGRLDRDEFAVAMHLIYRHLNGYPIPSRLPPELVPPSSKNFSDSVNQVKSYLKAGGGRTGGSKLKSRSFTGDSTIKKDATVFKNDDSDFGYTSRNRRGGSSSTASSNGSSGNDISLSGKGSSISELKKLIREKQILLDAIDAEDSDMSRDSNLERRDQEAVADLKRRIQNVQRDIDVAPHSAISTDVGASADAKRNLMRKLDHLGDRLPQLASNVRRIEDKIANAKMELFRLKNPTSLVGTGPGGAITEADRIKARSKAKLQARMAALTGKGTTTGADASEEEDYEHRLLTHTSEVERSKAQNYEMIHDIEDSVKSLQRDLSSKLRETQEEVSEDRQRRRWEEAVGVEDDVRQFIYSLRSTRSSRPAPATASSSAPATGSPATAAPISATSTGASTPSAPAAGVDRKAQLKAEAERKMNERLAALGIKRKEKAQAHGFAPPDAKPAEASPAASPAVASPAVASPAATPAVSSPAPVSRGVPAPAAATPATDPATTPAVPVSAPADDSDSDDEEYEKLMAQKREQEERFKKQQEADKKKEEEKKQKKAAKEERMRKLREEMEANEAREKAWKESQSKEAEADEAEGDVGAAALAAFSNKATAPSTTPTAVAATPPVATSTPSPAAPTVPAADDNNPFHRLNNGGDAAAAAPAAGGEDNNPFLRPGTNQPIAAPSPASFSEAPKEAPKPVDPVKISNQRANQRAAKNDDDDWGMSSDEDDDQDYHRGNAAELASQLFRTMAPPIQRQPTGGAPITATPTGSAPAAPPAAPPVAPAAVEVAVAASEATPGPESAPPAPPMPEINIPPATEAPSAPAATEAPPAPPSAPTTIETTHLPPPVDTHNDMSSSEFDFETPEGSPTQQTFAEAAPPVAAPPPPPPTAAAAAPTGIPPPPPSAPGFGAPEAPSGIPPPPPPAPGFGAPPPPPGPAPSFDAPGGAPPPPPPGPPPPMFGAPAPPSMTGPSAGDLPERPPAATGGITALLGEITGGKTLRRVDDKDKKISSNPSAGAVLN</sequence>
<dbReference type="EMBL" id="KZ858977">
    <property type="protein sequence ID" value="RDW26596.1"/>
    <property type="molecule type" value="Genomic_DNA"/>
</dbReference>
<feature type="compositionally biased region" description="Polar residues" evidence="17">
    <location>
        <begin position="492"/>
        <end position="513"/>
    </location>
</feature>
<dbReference type="GO" id="GO:0005886">
    <property type="term" value="C:plasma membrane"/>
    <property type="evidence" value="ECO:0007669"/>
    <property type="project" value="UniProtKB-SubCell"/>
</dbReference>
<feature type="region of interest" description="Disordered" evidence="17">
    <location>
        <begin position="711"/>
        <end position="744"/>
    </location>
</feature>
<feature type="compositionally biased region" description="Polar residues" evidence="17">
    <location>
        <begin position="387"/>
        <end position="471"/>
    </location>
</feature>
<evidence type="ECO:0000256" key="16">
    <source>
        <dbReference type="SAM" id="Coils"/>
    </source>
</evidence>
<evidence type="ECO:0000313" key="20">
    <source>
        <dbReference type="EMBL" id="RDW26596.1"/>
    </source>
</evidence>
<dbReference type="InterPro" id="IPR011992">
    <property type="entry name" value="EF-hand-dom_pair"/>
</dbReference>
<dbReference type="SMART" id="SM00054">
    <property type="entry name" value="EFh"/>
    <property type="match status" value="2"/>
</dbReference>
<evidence type="ECO:0000256" key="15">
    <source>
        <dbReference type="ARBA" id="ARBA00023212"/>
    </source>
</evidence>
<gene>
    <name evidence="20" type="ORF">B0I71DRAFT_96308</name>
</gene>
<proteinExistence type="inferred from homology"/>
<keyword evidence="8" id="KW-0963">Cytoplasm</keyword>
<evidence type="ECO:0000256" key="9">
    <source>
        <dbReference type="ARBA" id="ARBA00022583"/>
    </source>
</evidence>
<name>A0A371C8G3_YARLL</name>
<keyword evidence="9" id="KW-0254">Endocytosis</keyword>
<feature type="domain" description="EH" evidence="18">
    <location>
        <begin position="576"/>
        <end position="665"/>
    </location>
</feature>
<reference evidence="20 21" key="1">
    <citation type="submission" date="2018-07" db="EMBL/GenBank/DDBJ databases">
        <title>Draft Genome Assemblies for Five Robust Yarrowia lipolytica Strains Exhibiting High Lipid Production and Pentose Sugar Utilization and Sugar Alcohol Secretion from Undetoxified Lignocellulosic Biomass Hydrolysates.</title>
        <authorList>
            <consortium name="DOE Joint Genome Institute"/>
            <person name="Walker C."/>
            <person name="Ryu S."/>
            <person name="Na H."/>
            <person name="Zane M."/>
            <person name="LaButti K."/>
            <person name="Lipzen A."/>
            <person name="Haridas S."/>
            <person name="Barry K."/>
            <person name="Grigoriev I.V."/>
            <person name="Quarterman J."/>
            <person name="Slininger P."/>
            <person name="Dien B."/>
            <person name="Trinh C.T."/>
        </authorList>
    </citation>
    <scope>NUCLEOTIDE SEQUENCE [LARGE SCALE GENOMIC DNA]</scope>
    <source>
        <strain evidence="20 21">YB392</strain>
    </source>
</reference>
<evidence type="ECO:0000256" key="6">
    <source>
        <dbReference type="ARBA" id="ARBA00020728"/>
    </source>
</evidence>
<dbReference type="PROSITE" id="PS50222">
    <property type="entry name" value="EF_HAND_2"/>
    <property type="match status" value="1"/>
</dbReference>
<feature type="region of interest" description="Disordered" evidence="17">
    <location>
        <begin position="1"/>
        <end position="215"/>
    </location>
</feature>
<organism evidence="20 21">
    <name type="scientific">Yarrowia lipolytica</name>
    <name type="common">Candida lipolytica</name>
    <dbReference type="NCBI Taxonomy" id="4952"/>
    <lineage>
        <taxon>Eukaryota</taxon>
        <taxon>Fungi</taxon>
        <taxon>Dikarya</taxon>
        <taxon>Ascomycota</taxon>
        <taxon>Saccharomycotina</taxon>
        <taxon>Dipodascomycetes</taxon>
        <taxon>Dipodascales</taxon>
        <taxon>Dipodascales incertae sedis</taxon>
        <taxon>Yarrowia</taxon>
    </lineage>
</organism>
<feature type="region of interest" description="Disordered" evidence="17">
    <location>
        <begin position="946"/>
        <end position="965"/>
    </location>
</feature>
<keyword evidence="14" id="KW-0009">Actin-binding</keyword>
<dbReference type="PANTHER" id="PTHR11216">
    <property type="entry name" value="EH DOMAIN"/>
    <property type="match status" value="1"/>
</dbReference>
<protein>
    <recommendedName>
        <fullName evidence="5">Actin cytoskeleton-regulatory complex protein PAN1</fullName>
    </recommendedName>
    <alternativeName>
        <fullName evidence="6">Actin cytoskeleton-regulatory complex protein pan1</fullName>
    </alternativeName>
</protein>
<feature type="domain" description="EH" evidence="18">
    <location>
        <begin position="233"/>
        <end position="322"/>
    </location>
</feature>
<feature type="compositionally biased region" description="Acidic residues" evidence="17">
    <location>
        <begin position="1130"/>
        <end position="1139"/>
    </location>
</feature>
<evidence type="ECO:0000256" key="8">
    <source>
        <dbReference type="ARBA" id="ARBA00022490"/>
    </source>
</evidence>
<dbReference type="FunFam" id="1.10.238.10:FF:000349">
    <property type="entry name" value="Actin cytoskeleton-regulatory complex protein PAN1"/>
    <property type="match status" value="1"/>
</dbReference>
<feature type="compositionally biased region" description="Low complexity" evidence="17">
    <location>
        <begin position="55"/>
        <end position="74"/>
    </location>
</feature>
<dbReference type="SMR" id="A0A371C8G3"/>
<feature type="compositionally biased region" description="Low complexity" evidence="17">
    <location>
        <begin position="1424"/>
        <end position="1442"/>
    </location>
</feature>
<evidence type="ECO:0000256" key="14">
    <source>
        <dbReference type="ARBA" id="ARBA00023203"/>
    </source>
</evidence>
<feature type="compositionally biased region" description="Basic and acidic residues" evidence="17">
    <location>
        <begin position="1029"/>
        <end position="1045"/>
    </location>
</feature>
<accession>A0A371C8G3</accession>
<evidence type="ECO:0000313" key="21">
    <source>
        <dbReference type="Proteomes" id="UP000256601"/>
    </source>
</evidence>
<feature type="compositionally biased region" description="Polar residues" evidence="17">
    <location>
        <begin position="75"/>
        <end position="93"/>
    </location>
</feature>
<dbReference type="GO" id="GO:0005509">
    <property type="term" value="F:calcium ion binding"/>
    <property type="evidence" value="ECO:0007669"/>
    <property type="project" value="InterPro"/>
</dbReference>
<feature type="coiled-coil region" evidence="16">
    <location>
        <begin position="748"/>
        <end position="799"/>
    </location>
</feature>
<evidence type="ECO:0000256" key="17">
    <source>
        <dbReference type="SAM" id="MobiDB-lite"/>
    </source>
</evidence>
<feature type="compositionally biased region" description="Low complexity" evidence="17">
    <location>
        <begin position="1397"/>
        <end position="1413"/>
    </location>
</feature>
<evidence type="ECO:0000259" key="18">
    <source>
        <dbReference type="PROSITE" id="PS50031"/>
    </source>
</evidence>
<keyword evidence="12 16" id="KW-0175">Coiled coil</keyword>
<feature type="compositionally biased region" description="Pro residues" evidence="17">
    <location>
        <begin position="1559"/>
        <end position="1581"/>
    </location>
</feature>
<evidence type="ECO:0000256" key="5">
    <source>
        <dbReference type="ARBA" id="ARBA00015110"/>
    </source>
</evidence>
<keyword evidence="7" id="KW-1003">Cell membrane</keyword>
<evidence type="ECO:0000256" key="2">
    <source>
        <dbReference type="ARBA" id="ARBA00004134"/>
    </source>
</evidence>
<feature type="compositionally biased region" description="Low complexity" evidence="17">
    <location>
        <begin position="110"/>
        <end position="180"/>
    </location>
</feature>
<feature type="compositionally biased region" description="Acidic residues" evidence="17">
    <location>
        <begin position="1331"/>
        <end position="1345"/>
    </location>
</feature>
<evidence type="ECO:0000256" key="12">
    <source>
        <dbReference type="ARBA" id="ARBA00023054"/>
    </source>
</evidence>
<feature type="compositionally biased region" description="Low complexity" evidence="17">
    <location>
        <begin position="1520"/>
        <end position="1529"/>
    </location>
</feature>
<feature type="compositionally biased region" description="Low complexity" evidence="17">
    <location>
        <begin position="1371"/>
        <end position="1386"/>
    </location>
</feature>
<feature type="compositionally biased region" description="Pro residues" evidence="17">
    <location>
        <begin position="1387"/>
        <end position="1396"/>
    </location>
</feature>
<feature type="compositionally biased region" description="Gly residues" evidence="17">
    <location>
        <begin position="1"/>
        <end position="11"/>
    </location>
</feature>
<dbReference type="GO" id="GO:0006897">
    <property type="term" value="P:endocytosis"/>
    <property type="evidence" value="ECO:0007669"/>
    <property type="project" value="UniProtKB-KW"/>
</dbReference>
<feature type="compositionally biased region" description="Low complexity" evidence="17">
    <location>
        <begin position="723"/>
        <end position="737"/>
    </location>
</feature>
<comment type="subcellular location">
    <subcellularLocation>
        <location evidence="3">Cell membrane</location>
        <topology evidence="3">Peripheral membrane protein</topology>
        <orientation evidence="3">Cytoplasmic side</orientation>
    </subcellularLocation>
    <subcellularLocation>
        <location evidence="2">Cytoplasm</location>
        <location evidence="2">Cytoskeleton</location>
        <location evidence="2">Actin patch</location>
    </subcellularLocation>
    <subcellularLocation>
        <location evidence="1">Endosome membrane</location>
        <topology evidence="1">Peripheral membrane protein</topology>
        <orientation evidence="1">Cytoplasmic side</orientation>
    </subcellularLocation>
</comment>
<dbReference type="VEuPathDB" id="FungiDB:YALI0_D15304g"/>
<feature type="compositionally biased region" description="Pro residues" evidence="17">
    <location>
        <begin position="1414"/>
        <end position="1423"/>
    </location>
</feature>
<feature type="compositionally biased region" description="Low complexity" evidence="17">
    <location>
        <begin position="368"/>
        <end position="386"/>
    </location>
</feature>
<dbReference type="PANTHER" id="PTHR11216:SF173">
    <property type="entry name" value="ACTIN CYTOSKELETON-REGULATORY COMPLEX PROTEIN PAN1"/>
    <property type="match status" value="1"/>
</dbReference>
<evidence type="ECO:0000256" key="7">
    <source>
        <dbReference type="ARBA" id="ARBA00022475"/>
    </source>
</evidence>
<feature type="compositionally biased region" description="Low complexity" evidence="17">
    <location>
        <begin position="335"/>
        <end position="359"/>
    </location>
</feature>
<dbReference type="PROSITE" id="PS50031">
    <property type="entry name" value="EH"/>
    <property type="match status" value="2"/>
</dbReference>
<dbReference type="OMA" id="GMPGQWG"/>
<feature type="compositionally biased region" description="Low complexity" evidence="17">
    <location>
        <begin position="1293"/>
        <end position="1304"/>
    </location>
</feature>
<feature type="domain" description="EF-hand" evidence="19">
    <location>
        <begin position="609"/>
        <end position="644"/>
    </location>
</feature>
<dbReference type="SUPFAM" id="SSF47473">
    <property type="entry name" value="EF-hand"/>
    <property type="match status" value="2"/>
</dbReference>
<dbReference type="GO" id="GO:0010008">
    <property type="term" value="C:endosome membrane"/>
    <property type="evidence" value="ECO:0007669"/>
    <property type="project" value="UniProtKB-SubCell"/>
</dbReference>
<dbReference type="GO" id="GO:0003779">
    <property type="term" value="F:actin binding"/>
    <property type="evidence" value="ECO:0007669"/>
    <property type="project" value="UniProtKB-KW"/>
</dbReference>
<comment type="similarity">
    <text evidence="4">Belongs to the PAN1 family.</text>
</comment>
<evidence type="ECO:0000256" key="3">
    <source>
        <dbReference type="ARBA" id="ARBA00004413"/>
    </source>
</evidence>
<dbReference type="VEuPathDB" id="FungiDB:YALI1_D18623g"/>
<keyword evidence="10" id="KW-0677">Repeat</keyword>
<dbReference type="Gene3D" id="1.10.238.10">
    <property type="entry name" value="EF-hand"/>
    <property type="match status" value="2"/>
</dbReference>
<feature type="compositionally biased region" description="Basic and acidic residues" evidence="17">
    <location>
        <begin position="1140"/>
        <end position="1203"/>
    </location>
</feature>
<dbReference type="Proteomes" id="UP000256601">
    <property type="component" value="Unassembled WGS sequence"/>
</dbReference>
<feature type="compositionally biased region" description="Low complexity" evidence="17">
    <location>
        <begin position="985"/>
        <end position="1028"/>
    </location>
</feature>
<feature type="compositionally biased region" description="Low complexity" evidence="17">
    <location>
        <begin position="1071"/>
        <end position="1129"/>
    </location>
</feature>
<dbReference type="Pfam" id="PF08226">
    <property type="entry name" value="DUF1720"/>
    <property type="match status" value="1"/>
</dbReference>
<keyword evidence="13" id="KW-0472">Membrane</keyword>
<evidence type="ECO:0000256" key="11">
    <source>
        <dbReference type="ARBA" id="ARBA00022753"/>
    </source>
</evidence>
<dbReference type="InterPro" id="IPR002048">
    <property type="entry name" value="EF_hand_dom"/>
</dbReference>
<dbReference type="SMART" id="SM00027">
    <property type="entry name" value="EH"/>
    <property type="match status" value="2"/>
</dbReference>
<evidence type="ECO:0000256" key="13">
    <source>
        <dbReference type="ARBA" id="ARBA00023136"/>
    </source>
</evidence>
<dbReference type="Pfam" id="PF12763">
    <property type="entry name" value="EH"/>
    <property type="match status" value="2"/>
</dbReference>
<evidence type="ECO:0000256" key="10">
    <source>
        <dbReference type="ARBA" id="ARBA00022737"/>
    </source>
</evidence>
<feature type="compositionally biased region" description="Low complexity" evidence="17">
    <location>
        <begin position="28"/>
        <end position="42"/>
    </location>
</feature>
<feature type="region of interest" description="Disordered" evidence="17">
    <location>
        <begin position="985"/>
        <end position="1634"/>
    </location>
</feature>
<dbReference type="VEuPathDB" id="FungiDB:YALI1_D18646g"/>
<evidence type="ECO:0000256" key="1">
    <source>
        <dbReference type="ARBA" id="ARBA00004125"/>
    </source>
</evidence>
<dbReference type="InterPro" id="IPR000261">
    <property type="entry name" value="EH_dom"/>
</dbReference>
<keyword evidence="15" id="KW-0206">Cytoskeleton</keyword>
<dbReference type="GO" id="GO:0016197">
    <property type="term" value="P:endosomal transport"/>
    <property type="evidence" value="ECO:0007669"/>
    <property type="project" value="TreeGrafter"/>
</dbReference>
<feature type="compositionally biased region" description="Pro residues" evidence="17">
    <location>
        <begin position="1530"/>
        <end position="1551"/>
    </location>
</feature>
<feature type="compositionally biased region" description="Pro residues" evidence="17">
    <location>
        <begin position="1494"/>
        <end position="1503"/>
    </location>
</feature>